<dbReference type="InterPro" id="IPR009642">
    <property type="entry name" value="DUF1236"/>
</dbReference>
<feature type="domain" description="SH3b" evidence="2">
    <location>
        <begin position="36"/>
        <end position="85"/>
    </location>
</feature>
<organism evidence="3 4">
    <name type="scientific">Thioclava kandeliae</name>
    <dbReference type="NCBI Taxonomy" id="3070818"/>
    <lineage>
        <taxon>Bacteria</taxon>
        <taxon>Pseudomonadati</taxon>
        <taxon>Pseudomonadota</taxon>
        <taxon>Alphaproteobacteria</taxon>
        <taxon>Rhodobacterales</taxon>
        <taxon>Paracoccaceae</taxon>
        <taxon>Thioclava</taxon>
    </lineage>
</organism>
<proteinExistence type="predicted"/>
<feature type="chain" id="PRO_5047458006" evidence="1">
    <location>
        <begin position="27"/>
        <end position="232"/>
    </location>
</feature>
<evidence type="ECO:0000313" key="4">
    <source>
        <dbReference type="Proteomes" id="UP001438953"/>
    </source>
</evidence>
<dbReference type="Gene3D" id="2.30.30.40">
    <property type="entry name" value="SH3 Domains"/>
    <property type="match status" value="1"/>
</dbReference>
<comment type="caution">
    <text evidence="3">The sequence shown here is derived from an EMBL/GenBank/DDBJ whole genome shotgun (WGS) entry which is preliminary data.</text>
</comment>
<feature type="signal peptide" evidence="1">
    <location>
        <begin position="1"/>
        <end position="26"/>
    </location>
</feature>
<dbReference type="Pfam" id="PF06823">
    <property type="entry name" value="DUF1236"/>
    <property type="match status" value="1"/>
</dbReference>
<dbReference type="EMBL" id="JAYWLC010000001">
    <property type="protein sequence ID" value="MER5170384.1"/>
    <property type="molecule type" value="Genomic_DNA"/>
</dbReference>
<reference evidence="3 4" key="1">
    <citation type="submission" date="2024-06" db="EMBL/GenBank/DDBJ databases">
        <title>Thioclava kandeliae sp. nov. from a rhizosphere soil sample of Kandelia candel in a mangrove.</title>
        <authorList>
            <person name="Mu T."/>
        </authorList>
    </citation>
    <scope>NUCLEOTIDE SEQUENCE [LARGE SCALE GENOMIC DNA]</scope>
    <source>
        <strain evidence="3 4">CPCC 100088</strain>
    </source>
</reference>
<keyword evidence="1" id="KW-0732">Signal</keyword>
<name>A0ABV1SD28_9RHOB</name>
<keyword evidence="4" id="KW-1185">Reference proteome</keyword>
<evidence type="ECO:0000256" key="1">
    <source>
        <dbReference type="SAM" id="SignalP"/>
    </source>
</evidence>
<evidence type="ECO:0000259" key="2">
    <source>
        <dbReference type="Pfam" id="PF08239"/>
    </source>
</evidence>
<evidence type="ECO:0000313" key="3">
    <source>
        <dbReference type="EMBL" id="MER5170384.1"/>
    </source>
</evidence>
<accession>A0ABV1SD28</accession>
<dbReference type="InterPro" id="IPR003646">
    <property type="entry name" value="SH3-like_bac-type"/>
</dbReference>
<protein>
    <submittedName>
        <fullName evidence="3">DUF1236 domain-containing protein</fullName>
    </submittedName>
</protein>
<sequence length="232" mass="23191">MLNKTKMTVAAIATLTTAGIATTASAFPAMLGTDGSLRAGPGADYSVSMSAPQAANIEVDGCIATGSWCQVTYEGQTGWTPASNIAINQGNNVVYLADRPKNVEVTTITAPDPDAEDGQAAGALAGAGAGAAAGGAIAAGTAMGGPAGAIVGAIIGGALIGDAAKPEPATVTYVEKNPVEPVYLSGEVKTGAKLPENVVLKPVPDSQYSYVNVNKEPVLVDPQTRAIVYVFK</sequence>
<gene>
    <name evidence="3" type="ORF">VSX56_01230</name>
</gene>
<dbReference type="Pfam" id="PF08239">
    <property type="entry name" value="SH3_3"/>
    <property type="match status" value="1"/>
</dbReference>
<dbReference type="Proteomes" id="UP001438953">
    <property type="component" value="Unassembled WGS sequence"/>
</dbReference>
<dbReference type="RefSeq" id="WP_339112330.1">
    <property type="nucleotide sequence ID" value="NZ_JAYWLC010000001.1"/>
</dbReference>